<dbReference type="eggNOG" id="KOG4503">
    <property type="taxonomic scope" value="Eukaryota"/>
</dbReference>
<dbReference type="HOGENOM" id="CLU_1098658_0_0_1"/>
<keyword evidence="3" id="KW-1185">Reference proteome</keyword>
<accession>E5A7X2</accession>
<dbReference type="OrthoDB" id="5961at2759"/>
<proteinExistence type="predicted"/>
<evidence type="ECO:0000313" key="3">
    <source>
        <dbReference type="Proteomes" id="UP000002668"/>
    </source>
</evidence>
<dbReference type="InParanoid" id="E5A7X2"/>
<feature type="compositionally biased region" description="Polar residues" evidence="1">
    <location>
        <begin position="44"/>
        <end position="100"/>
    </location>
</feature>
<gene>
    <name evidence="2" type="ORF">LEMA_P073060.1</name>
</gene>
<feature type="compositionally biased region" description="Basic and acidic residues" evidence="1">
    <location>
        <begin position="147"/>
        <end position="186"/>
    </location>
</feature>
<evidence type="ECO:0000256" key="1">
    <source>
        <dbReference type="SAM" id="MobiDB-lite"/>
    </source>
</evidence>
<dbReference type="VEuPathDB" id="FungiDB:LEMA_P073060.1"/>
<evidence type="ECO:0000313" key="2">
    <source>
        <dbReference type="EMBL" id="CBX99717.1"/>
    </source>
</evidence>
<feature type="region of interest" description="Disordered" evidence="1">
    <location>
        <begin position="1"/>
        <end position="236"/>
    </location>
</feature>
<organism evidence="3">
    <name type="scientific">Leptosphaeria maculans (strain JN3 / isolate v23.1.3 / race Av1-4-5-6-7-8)</name>
    <name type="common">Blackleg fungus</name>
    <name type="synonym">Phoma lingam</name>
    <dbReference type="NCBI Taxonomy" id="985895"/>
    <lineage>
        <taxon>Eukaryota</taxon>
        <taxon>Fungi</taxon>
        <taxon>Dikarya</taxon>
        <taxon>Ascomycota</taxon>
        <taxon>Pezizomycotina</taxon>
        <taxon>Dothideomycetes</taxon>
        <taxon>Pleosporomycetidae</taxon>
        <taxon>Pleosporales</taxon>
        <taxon>Pleosporineae</taxon>
        <taxon>Leptosphaeriaceae</taxon>
        <taxon>Plenodomus</taxon>
        <taxon>Plenodomus lingam/Leptosphaeria maculans species complex</taxon>
    </lineage>
</organism>
<dbReference type="AlphaFoldDB" id="E5A7X2"/>
<protein>
    <submittedName>
        <fullName evidence="2">Predicted protein</fullName>
    </submittedName>
</protein>
<dbReference type="Proteomes" id="UP000002668">
    <property type="component" value="Genome"/>
</dbReference>
<name>E5A7X2_LEPMJ</name>
<feature type="compositionally biased region" description="Basic residues" evidence="1">
    <location>
        <begin position="216"/>
        <end position="233"/>
    </location>
</feature>
<feature type="compositionally biased region" description="Basic and acidic residues" evidence="1">
    <location>
        <begin position="120"/>
        <end position="131"/>
    </location>
</feature>
<sequence length="253" mass="28542">MAAPRRPTNINHHPRPTGPHSVLDSPSKSTASNGYNGYNGYNGSFATPNRSGYFSANKQLPSTPASSLPAHIQSQTWEPRTPATNYDFSSGGETPNTPQVDSEPATPDTQLAGRMGRLGETSHKKPPRRDSWMAFKGFFGASPSPSKSERDRERERRDGERDRERDKDRDRELRRPASSRKEKEGRIPTQSRPSRPGNLHQAPRKPLPLGRSPPRPPHRPLRLRTIPRQHPPWRRLPLPHLLRLGGHHVRRGH</sequence>
<reference evidence="3" key="1">
    <citation type="journal article" date="2011" name="Nat. Commun.">
        <title>Effector diversification within compartments of the Leptosphaeria maculans genome affected by Repeat-Induced Point mutations.</title>
        <authorList>
            <person name="Rouxel T."/>
            <person name="Grandaubert J."/>
            <person name="Hane J.K."/>
            <person name="Hoede C."/>
            <person name="van de Wouw A.P."/>
            <person name="Couloux A."/>
            <person name="Dominguez V."/>
            <person name="Anthouard V."/>
            <person name="Bally P."/>
            <person name="Bourras S."/>
            <person name="Cozijnsen A.J."/>
            <person name="Ciuffetti L.M."/>
            <person name="Degrave A."/>
            <person name="Dilmaghani A."/>
            <person name="Duret L."/>
            <person name="Fudal I."/>
            <person name="Goodwin S.B."/>
            <person name="Gout L."/>
            <person name="Glaser N."/>
            <person name="Linglin J."/>
            <person name="Kema G.H.J."/>
            <person name="Lapalu N."/>
            <person name="Lawrence C.B."/>
            <person name="May K."/>
            <person name="Meyer M."/>
            <person name="Ollivier B."/>
            <person name="Poulain J."/>
            <person name="Schoch C.L."/>
            <person name="Simon A."/>
            <person name="Spatafora J.W."/>
            <person name="Stachowiak A."/>
            <person name="Turgeon B.G."/>
            <person name="Tyler B.M."/>
            <person name="Vincent D."/>
            <person name="Weissenbach J."/>
            <person name="Amselem J."/>
            <person name="Quesneville H."/>
            <person name="Oliver R.P."/>
            <person name="Wincker P."/>
            <person name="Balesdent M.-H."/>
            <person name="Howlett B.J."/>
        </authorList>
    </citation>
    <scope>NUCLEOTIDE SEQUENCE [LARGE SCALE GENOMIC DNA]</scope>
    <source>
        <strain evidence="3">JN3 / isolate v23.1.3 / race Av1-4-5-6-7-8</strain>
    </source>
</reference>
<feature type="compositionally biased region" description="Low complexity" evidence="1">
    <location>
        <begin position="33"/>
        <end position="43"/>
    </location>
</feature>
<dbReference type="EMBL" id="FP929137">
    <property type="protein sequence ID" value="CBX99717.1"/>
    <property type="molecule type" value="Genomic_DNA"/>
</dbReference>